<evidence type="ECO:0000256" key="1">
    <source>
        <dbReference type="SAM" id="MobiDB-lite"/>
    </source>
</evidence>
<organism evidence="2 3">
    <name type="scientific">Riccia sorocarpa</name>
    <dbReference type="NCBI Taxonomy" id="122646"/>
    <lineage>
        <taxon>Eukaryota</taxon>
        <taxon>Viridiplantae</taxon>
        <taxon>Streptophyta</taxon>
        <taxon>Embryophyta</taxon>
        <taxon>Marchantiophyta</taxon>
        <taxon>Marchantiopsida</taxon>
        <taxon>Marchantiidae</taxon>
        <taxon>Marchantiales</taxon>
        <taxon>Ricciaceae</taxon>
        <taxon>Riccia</taxon>
    </lineage>
</organism>
<proteinExistence type="predicted"/>
<sequence length="222" mass="24297">MSFQRSVSAKRISQAGMATLSLEKAGAKIRMCQGTSEPSWMASRLNHRPGANQHPSNLAQYRGLTPGLNLIAVSQQGRESSGHFSPPNIPLVENGDSGEIEDILDGLISTMTPVENCADRTRTGKMEILLDAHVIDGGHDHESSSPQLWNAVLILATMTRIGAARLILMAIKIIVLEQMENADNERFTNFDLESSPRAQRTSPRKETRTVQLSPQQRGNEAT</sequence>
<evidence type="ECO:0000313" key="2">
    <source>
        <dbReference type="EMBL" id="KAL3693020.1"/>
    </source>
</evidence>
<feature type="region of interest" description="Disordered" evidence="1">
    <location>
        <begin position="187"/>
        <end position="222"/>
    </location>
</feature>
<gene>
    <name evidence="2" type="ORF">R1sor_006671</name>
</gene>
<comment type="caution">
    <text evidence="2">The sequence shown here is derived from an EMBL/GenBank/DDBJ whole genome shotgun (WGS) entry which is preliminary data.</text>
</comment>
<accession>A0ABD3HSG2</accession>
<dbReference type="EMBL" id="JBJQOH010000003">
    <property type="protein sequence ID" value="KAL3693020.1"/>
    <property type="molecule type" value="Genomic_DNA"/>
</dbReference>
<keyword evidence="3" id="KW-1185">Reference proteome</keyword>
<name>A0ABD3HSG2_9MARC</name>
<dbReference type="Proteomes" id="UP001633002">
    <property type="component" value="Unassembled WGS sequence"/>
</dbReference>
<feature type="compositionally biased region" description="Polar residues" evidence="1">
    <location>
        <begin position="209"/>
        <end position="222"/>
    </location>
</feature>
<protein>
    <submittedName>
        <fullName evidence="2">Uncharacterized protein</fullName>
    </submittedName>
</protein>
<reference evidence="2 3" key="1">
    <citation type="submission" date="2024-09" db="EMBL/GenBank/DDBJ databases">
        <title>Chromosome-scale assembly of Riccia sorocarpa.</title>
        <authorList>
            <person name="Paukszto L."/>
        </authorList>
    </citation>
    <scope>NUCLEOTIDE SEQUENCE [LARGE SCALE GENOMIC DNA]</scope>
    <source>
        <strain evidence="2">LP-2024</strain>
        <tissue evidence="2">Aerial parts of the thallus</tissue>
    </source>
</reference>
<dbReference type="AlphaFoldDB" id="A0ABD3HSG2"/>
<evidence type="ECO:0000313" key="3">
    <source>
        <dbReference type="Proteomes" id="UP001633002"/>
    </source>
</evidence>